<dbReference type="Proteomes" id="UP000018440">
    <property type="component" value="Unassembled WGS sequence"/>
</dbReference>
<dbReference type="AlphaFoldDB" id="N8Z2H1"/>
<keyword evidence="1" id="KW-1133">Transmembrane helix</keyword>
<gene>
    <name evidence="2" type="ORF">F955_02844</name>
</gene>
<comment type="caution">
    <text evidence="2">The sequence shown here is derived from an EMBL/GenBank/DDBJ whole genome shotgun (WGS) entry which is preliminary data.</text>
</comment>
<evidence type="ECO:0000313" key="2">
    <source>
        <dbReference type="EMBL" id="ENV43297.1"/>
    </source>
</evidence>
<protein>
    <submittedName>
        <fullName evidence="2">Uncharacterized protein</fullName>
    </submittedName>
</protein>
<dbReference type="RefSeq" id="WP_004895610.1">
    <property type="nucleotide sequence ID" value="NZ_KB849578.1"/>
</dbReference>
<proteinExistence type="predicted"/>
<dbReference type="EMBL" id="APPQ01000031">
    <property type="protein sequence ID" value="ENV43297.1"/>
    <property type="molecule type" value="Genomic_DNA"/>
</dbReference>
<accession>N8Z2H1</accession>
<feature type="transmembrane region" description="Helical" evidence="1">
    <location>
        <begin position="21"/>
        <end position="39"/>
    </location>
</feature>
<keyword evidence="1" id="KW-0472">Membrane</keyword>
<keyword evidence="1" id="KW-0812">Transmembrane</keyword>
<dbReference type="HOGENOM" id="CLU_1764057_0_0_6"/>
<reference evidence="2 3" key="1">
    <citation type="submission" date="2013-02" db="EMBL/GenBank/DDBJ databases">
        <title>The Genome Sequence of Acinetobacter schindleri CIP 107287.</title>
        <authorList>
            <consortium name="The Broad Institute Genome Sequencing Platform"/>
            <consortium name="The Broad Institute Genome Sequencing Center for Infectious Disease"/>
            <person name="Cerqueira G."/>
            <person name="Feldgarden M."/>
            <person name="Courvalin P."/>
            <person name="Perichon B."/>
            <person name="Grillot-Courvalin C."/>
            <person name="Clermont D."/>
            <person name="Rocha E."/>
            <person name="Yoon E.-J."/>
            <person name="Nemec A."/>
            <person name="Walker B."/>
            <person name="Young S.K."/>
            <person name="Zeng Q."/>
            <person name="Gargeya S."/>
            <person name="Fitzgerald M."/>
            <person name="Haas B."/>
            <person name="Abouelleil A."/>
            <person name="Alvarado L."/>
            <person name="Arachchi H.M."/>
            <person name="Berlin A.M."/>
            <person name="Chapman S.B."/>
            <person name="Dewar J."/>
            <person name="Goldberg J."/>
            <person name="Griggs A."/>
            <person name="Gujja S."/>
            <person name="Hansen M."/>
            <person name="Howarth C."/>
            <person name="Imamovic A."/>
            <person name="Larimer J."/>
            <person name="McCowan C."/>
            <person name="Murphy C."/>
            <person name="Neiman D."/>
            <person name="Pearson M."/>
            <person name="Priest M."/>
            <person name="Roberts A."/>
            <person name="Saif S."/>
            <person name="Shea T."/>
            <person name="Sisk P."/>
            <person name="Sykes S."/>
            <person name="Wortman J."/>
            <person name="Nusbaum C."/>
            <person name="Birren B."/>
        </authorList>
    </citation>
    <scope>NUCLEOTIDE SEQUENCE [LARGE SCALE GENOMIC DNA]</scope>
    <source>
        <strain evidence="2 3">CIP 107287</strain>
    </source>
</reference>
<feature type="transmembrane region" description="Helical" evidence="1">
    <location>
        <begin position="66"/>
        <end position="85"/>
    </location>
</feature>
<evidence type="ECO:0000256" key="1">
    <source>
        <dbReference type="SAM" id="Phobius"/>
    </source>
</evidence>
<evidence type="ECO:0000313" key="3">
    <source>
        <dbReference type="Proteomes" id="UP000018440"/>
    </source>
</evidence>
<organism evidence="2 3">
    <name type="scientific">Acinetobacter schindleri CIP 107287</name>
    <dbReference type="NCBI Taxonomy" id="1217988"/>
    <lineage>
        <taxon>Bacteria</taxon>
        <taxon>Pseudomonadati</taxon>
        <taxon>Pseudomonadota</taxon>
        <taxon>Gammaproteobacteria</taxon>
        <taxon>Moraxellales</taxon>
        <taxon>Moraxellaceae</taxon>
        <taxon>Acinetobacter</taxon>
    </lineage>
</organism>
<feature type="transmembrane region" description="Helical" evidence="1">
    <location>
        <begin position="121"/>
        <end position="144"/>
    </location>
</feature>
<name>N8Z2H1_9GAMM</name>
<sequence>MAKPHTSKRSDLLTNKQLLQCLSFFLWFIPTILFVNYQVKPFLETVRFIVPSNMLKMMTGYSRFDVLHATVPSILFLLFVFFVLMHVKNKFIQLNTALRSIKYFPEKAIDTSTVVSKTTRYFWISHALIFFGFLLVVQQFYWVVSKA</sequence>